<evidence type="ECO:0000313" key="4">
    <source>
        <dbReference type="Proteomes" id="UP000728185"/>
    </source>
</evidence>
<proteinExistence type="predicted"/>
<reference evidence="3" key="1">
    <citation type="submission" date="2019-05" db="EMBL/GenBank/DDBJ databases">
        <title>Annotation for the trematode Fasciolopsis buski.</title>
        <authorList>
            <person name="Choi Y.-J."/>
        </authorList>
    </citation>
    <scope>NUCLEOTIDE SEQUENCE</scope>
    <source>
        <strain evidence="3">HT</strain>
        <tissue evidence="3">Whole worm</tissue>
    </source>
</reference>
<name>A0A8E0RS61_9TREM</name>
<evidence type="ECO:0000256" key="2">
    <source>
        <dbReference type="SAM" id="Phobius"/>
    </source>
</evidence>
<protein>
    <submittedName>
        <fullName evidence="3">Vacuole membrane protein 1</fullName>
    </submittedName>
</protein>
<keyword evidence="1" id="KW-0175">Coiled coil</keyword>
<accession>A0A8E0RS61</accession>
<keyword evidence="2" id="KW-0472">Membrane</keyword>
<keyword evidence="2" id="KW-1133">Transmembrane helix</keyword>
<feature type="coiled-coil region" evidence="1">
    <location>
        <begin position="17"/>
        <end position="44"/>
    </location>
</feature>
<gene>
    <name evidence="3" type="ORF">FBUS_07780</name>
</gene>
<evidence type="ECO:0000313" key="3">
    <source>
        <dbReference type="EMBL" id="KAA0187865.1"/>
    </source>
</evidence>
<dbReference type="AlphaFoldDB" id="A0A8E0RS61"/>
<keyword evidence="2" id="KW-0812">Transmembrane</keyword>
<comment type="caution">
    <text evidence="3">The sequence shown here is derived from an EMBL/GenBank/DDBJ whole genome shotgun (WGS) entry which is preliminary data.</text>
</comment>
<dbReference type="Proteomes" id="UP000728185">
    <property type="component" value="Unassembled WGS sequence"/>
</dbReference>
<keyword evidence="4" id="KW-1185">Reference proteome</keyword>
<dbReference type="OrthoDB" id="2016540at2759"/>
<organism evidence="3 4">
    <name type="scientific">Fasciolopsis buskii</name>
    <dbReference type="NCBI Taxonomy" id="27845"/>
    <lineage>
        <taxon>Eukaryota</taxon>
        <taxon>Metazoa</taxon>
        <taxon>Spiralia</taxon>
        <taxon>Lophotrochozoa</taxon>
        <taxon>Platyhelminthes</taxon>
        <taxon>Trematoda</taxon>
        <taxon>Digenea</taxon>
        <taxon>Plagiorchiida</taxon>
        <taxon>Echinostomata</taxon>
        <taxon>Echinostomatoidea</taxon>
        <taxon>Fasciolidae</taxon>
        <taxon>Fasciolopsis</taxon>
    </lineage>
</organism>
<feature type="transmembrane region" description="Helical" evidence="2">
    <location>
        <begin position="68"/>
        <end position="87"/>
    </location>
</feature>
<evidence type="ECO:0000256" key="1">
    <source>
        <dbReference type="SAM" id="Coils"/>
    </source>
</evidence>
<sequence>MSKGFGTAVGELPPYFMARGARLSDRHEEELEELEDILEAEKATTSSGPLAKQTLTFQKRMELHLHRLILRAGFIGILLCASVGYAVNRMLVLLLMFVQLSHSS</sequence>
<dbReference type="EMBL" id="LUCM01008835">
    <property type="protein sequence ID" value="KAA0187865.1"/>
    <property type="molecule type" value="Genomic_DNA"/>
</dbReference>